<evidence type="ECO:0000313" key="3">
    <source>
        <dbReference type="Proteomes" id="UP000002791"/>
    </source>
</evidence>
<dbReference type="EMBL" id="CM001440">
    <property type="protein sequence ID" value="EHR63307.1"/>
    <property type="molecule type" value="Genomic_DNA"/>
</dbReference>
<keyword evidence="2" id="KW-0808">Transferase</keyword>
<accession>H5XQ41</accession>
<gene>
    <name evidence="2" type="ORF">SaccyDRAFT_4498</name>
</gene>
<evidence type="ECO:0000313" key="2">
    <source>
        <dbReference type="EMBL" id="EHR63307.1"/>
    </source>
</evidence>
<dbReference type="InterPro" id="IPR011044">
    <property type="entry name" value="Quino_amine_DH_bsu"/>
</dbReference>
<dbReference type="OrthoDB" id="9783700at2"/>
<evidence type="ECO:0000256" key="1">
    <source>
        <dbReference type="SAM" id="SignalP"/>
    </source>
</evidence>
<dbReference type="SUPFAM" id="SSF50969">
    <property type="entry name" value="YVTN repeat-like/Quinoprotein amine dehydrogenase"/>
    <property type="match status" value="1"/>
</dbReference>
<dbReference type="InterPro" id="IPR007788">
    <property type="entry name" value="QCT"/>
</dbReference>
<proteinExistence type="predicted"/>
<dbReference type="HOGENOM" id="CLU_060272_2_2_11"/>
<keyword evidence="1" id="KW-0732">Signal</keyword>
<dbReference type="GO" id="GO:0016603">
    <property type="term" value="F:glutaminyl-peptide cyclotransferase activity"/>
    <property type="evidence" value="ECO:0007669"/>
    <property type="project" value="InterPro"/>
</dbReference>
<dbReference type="Proteomes" id="UP000002791">
    <property type="component" value="Chromosome"/>
</dbReference>
<dbReference type="STRING" id="882082.SaccyDRAFT_4498"/>
<organism evidence="2 3">
    <name type="scientific">Saccharomonospora cyanea NA-134</name>
    <dbReference type="NCBI Taxonomy" id="882082"/>
    <lineage>
        <taxon>Bacteria</taxon>
        <taxon>Bacillati</taxon>
        <taxon>Actinomycetota</taxon>
        <taxon>Actinomycetes</taxon>
        <taxon>Pseudonocardiales</taxon>
        <taxon>Pseudonocardiaceae</taxon>
        <taxon>Saccharomonospora</taxon>
    </lineage>
</organism>
<keyword evidence="3" id="KW-1185">Reference proteome</keyword>
<feature type="signal peptide" evidence="1">
    <location>
        <begin position="1"/>
        <end position="19"/>
    </location>
</feature>
<name>H5XQ41_9PSEU</name>
<dbReference type="RefSeq" id="WP_005459529.1">
    <property type="nucleotide sequence ID" value="NZ_CM001440.1"/>
</dbReference>
<reference evidence="2 3" key="1">
    <citation type="submission" date="2011-11" db="EMBL/GenBank/DDBJ databases">
        <title>The Noncontiguous Finished sequence of Saccharomonospora cyanea NA-134.</title>
        <authorList>
            <consortium name="US DOE Joint Genome Institute"/>
            <person name="Lucas S."/>
            <person name="Han J."/>
            <person name="Lapidus A."/>
            <person name="Cheng J.-F."/>
            <person name="Goodwin L."/>
            <person name="Pitluck S."/>
            <person name="Peters L."/>
            <person name="Ovchinnikova G."/>
            <person name="Lu M."/>
            <person name="Detter J.C."/>
            <person name="Han C."/>
            <person name="Tapia R."/>
            <person name="Land M."/>
            <person name="Hauser L."/>
            <person name="Kyrpides N."/>
            <person name="Ivanova N."/>
            <person name="Pagani I."/>
            <person name="Brambilla E.-M."/>
            <person name="Klenk H.-P."/>
            <person name="Woyke T."/>
        </authorList>
    </citation>
    <scope>NUCLEOTIDE SEQUENCE [LARGE SCALE GENOMIC DNA]</scope>
    <source>
        <strain evidence="2 3">NA-134</strain>
    </source>
</reference>
<dbReference type="PANTHER" id="PTHR31270">
    <property type="entry name" value="GLUTAMINYL-PEPTIDE CYCLOTRANSFERASE"/>
    <property type="match status" value="1"/>
</dbReference>
<sequence length="274" mass="29264">MTRVGATVLAVLTAVGACAGGPSQEPRSTSGQFEDGGPIVVPEEWTVEVLDVSPHDPEAFTQGLEVVDGTLYEGTGLVGESTVRKGPVGGEPTVTVSLPEPLFGEGITVVGSRLWQLTWRSGVAVERDVDTLEERRRVRYDGEGWGLCHQEGPDRLVMSDGTATLTFRDPDDFSVLGTVEVTDSGNPVAELNELECVGDTVYANVWHTDHILRIDPATGAVTARIDASGLLTPQEAAEADVLNGIAALDEPDHFLVTGKLWPKMFTVRFVPTGR</sequence>
<dbReference type="AlphaFoldDB" id="H5XQ41"/>
<dbReference type="Pfam" id="PF05096">
    <property type="entry name" value="Glu_cyclase_2"/>
    <property type="match status" value="1"/>
</dbReference>
<dbReference type="PANTHER" id="PTHR31270:SF1">
    <property type="entry name" value="GLUTAMINYL-PEPTIDE CYCLOTRANSFERASE"/>
    <property type="match status" value="1"/>
</dbReference>
<protein>
    <submittedName>
        <fullName evidence="2">Glutamine cyclotransferase</fullName>
    </submittedName>
</protein>
<dbReference type="PROSITE" id="PS51257">
    <property type="entry name" value="PROKAR_LIPOPROTEIN"/>
    <property type="match status" value="1"/>
</dbReference>
<feature type="chain" id="PRO_5003601066" evidence="1">
    <location>
        <begin position="20"/>
        <end position="274"/>
    </location>
</feature>
<dbReference type="eggNOG" id="COG3823">
    <property type="taxonomic scope" value="Bacteria"/>
</dbReference>